<evidence type="ECO:0000313" key="1">
    <source>
        <dbReference type="EMBL" id="KAK5636327.1"/>
    </source>
</evidence>
<dbReference type="Gene3D" id="2.90.10.10">
    <property type="entry name" value="Bulb-type lectin domain"/>
    <property type="match status" value="1"/>
</dbReference>
<dbReference type="AlphaFoldDB" id="A0AAN7UUL2"/>
<sequence length="136" mass="15179">MVRLNSRCRRMARSLSTGEVNASSRIPLSRGTTSRAFRCKETVTFAFTTRAAGSSGTPTLPILLVTAHASSRYRLVLEVIHPTVHHHHHFLGGFEPHCARMLTNHVLMHTLSAWQDDGNVVMYKGTPVWSSNTQKK</sequence>
<proteinExistence type="predicted"/>
<accession>A0AAN7UUL2</accession>
<dbReference type="Proteomes" id="UP001305414">
    <property type="component" value="Unassembled WGS sequence"/>
</dbReference>
<gene>
    <name evidence="1" type="ORF">RRF57_012039</name>
</gene>
<evidence type="ECO:0000313" key="2">
    <source>
        <dbReference type="Proteomes" id="UP001305414"/>
    </source>
</evidence>
<dbReference type="EMBL" id="JAWHQM010000066">
    <property type="protein sequence ID" value="KAK5636327.1"/>
    <property type="molecule type" value="Genomic_DNA"/>
</dbReference>
<protein>
    <submittedName>
        <fullName evidence="1">Uncharacterized protein</fullName>
    </submittedName>
</protein>
<keyword evidence="2" id="KW-1185">Reference proteome</keyword>
<dbReference type="InterPro" id="IPR036426">
    <property type="entry name" value="Bulb-type_lectin_dom_sf"/>
</dbReference>
<comment type="caution">
    <text evidence="1">The sequence shown here is derived from an EMBL/GenBank/DDBJ whole genome shotgun (WGS) entry which is preliminary data.</text>
</comment>
<name>A0AAN7UUL2_9PEZI</name>
<organism evidence="1 2">
    <name type="scientific">Xylaria bambusicola</name>
    <dbReference type="NCBI Taxonomy" id="326684"/>
    <lineage>
        <taxon>Eukaryota</taxon>
        <taxon>Fungi</taxon>
        <taxon>Dikarya</taxon>
        <taxon>Ascomycota</taxon>
        <taxon>Pezizomycotina</taxon>
        <taxon>Sordariomycetes</taxon>
        <taxon>Xylariomycetidae</taxon>
        <taxon>Xylariales</taxon>
        <taxon>Xylariaceae</taxon>
        <taxon>Xylaria</taxon>
    </lineage>
</organism>
<reference evidence="1 2" key="1">
    <citation type="submission" date="2023-10" db="EMBL/GenBank/DDBJ databases">
        <title>Draft genome sequence of Xylaria bambusicola isolate GMP-LS, the root and basal stem rot pathogen of sugarcane in Indonesia.</title>
        <authorList>
            <person name="Selvaraj P."/>
            <person name="Muralishankar V."/>
            <person name="Muruganantham S."/>
            <person name="Sp S."/>
            <person name="Haryani S."/>
            <person name="Lau K.J.X."/>
            <person name="Naqvi N.I."/>
        </authorList>
    </citation>
    <scope>NUCLEOTIDE SEQUENCE [LARGE SCALE GENOMIC DNA]</scope>
    <source>
        <strain evidence="1">GMP-LS</strain>
    </source>
</reference>